<reference evidence="2 3" key="1">
    <citation type="submission" date="2014-07" db="EMBL/GenBank/DDBJ databases">
        <authorList>
            <person name="McCorrison J."/>
            <person name="Sanka R."/>
            <person name="Torralba M."/>
            <person name="Gillis M."/>
            <person name="Haft D.H."/>
            <person name="Methe B."/>
            <person name="Sutton G."/>
            <person name="Nelson K.E."/>
        </authorList>
    </citation>
    <scope>NUCLEOTIDE SEQUENCE [LARGE SCALE GENOMIC DNA]</scope>
    <source>
        <strain evidence="2 3">DNF00424</strain>
    </source>
</reference>
<gene>
    <name evidence="2" type="ORF">HMPREF2132_08515</name>
</gene>
<sequence length="69" mass="7451">MNKTKQKKGYSAPSCIIVRVSEATNLLDASFPSQHNPAQPGGTISSAKQAPAWQEVGEENSEDFSGWEN</sequence>
<name>A0AAW3FFG8_9BACT</name>
<dbReference type="AlphaFoldDB" id="A0AAW3FFG8"/>
<dbReference type="Proteomes" id="UP000029533">
    <property type="component" value="Unassembled WGS sequence"/>
</dbReference>
<evidence type="ECO:0008006" key="4">
    <source>
        <dbReference type="Google" id="ProtNLM"/>
    </source>
</evidence>
<dbReference type="EMBL" id="JRNJ01000070">
    <property type="protein sequence ID" value="KGF25968.1"/>
    <property type="molecule type" value="Genomic_DNA"/>
</dbReference>
<feature type="region of interest" description="Disordered" evidence="1">
    <location>
        <begin position="29"/>
        <end position="69"/>
    </location>
</feature>
<comment type="caution">
    <text evidence="2">The sequence shown here is derived from an EMBL/GenBank/DDBJ whole genome shotgun (WGS) entry which is preliminary data.</text>
</comment>
<evidence type="ECO:0000256" key="1">
    <source>
        <dbReference type="SAM" id="MobiDB-lite"/>
    </source>
</evidence>
<proteinExistence type="predicted"/>
<evidence type="ECO:0000313" key="3">
    <source>
        <dbReference type="Proteomes" id="UP000029533"/>
    </source>
</evidence>
<accession>A0AAW3FFG8</accession>
<organism evidence="2 3">
    <name type="scientific">Prevotella histicola JCM 15637 = DNF00424</name>
    <dbReference type="NCBI Taxonomy" id="1236504"/>
    <lineage>
        <taxon>Bacteria</taxon>
        <taxon>Pseudomonadati</taxon>
        <taxon>Bacteroidota</taxon>
        <taxon>Bacteroidia</taxon>
        <taxon>Bacteroidales</taxon>
        <taxon>Prevotellaceae</taxon>
        <taxon>Prevotella</taxon>
    </lineage>
</organism>
<evidence type="ECO:0000313" key="2">
    <source>
        <dbReference type="EMBL" id="KGF25968.1"/>
    </source>
</evidence>
<protein>
    <recommendedName>
        <fullName evidence="4">Toxin PIN</fullName>
    </recommendedName>
</protein>
<dbReference type="RefSeq" id="WP_036870383.1">
    <property type="nucleotide sequence ID" value="NZ_JRNJ01000070.1"/>
</dbReference>
<feature type="compositionally biased region" description="Polar residues" evidence="1">
    <location>
        <begin position="31"/>
        <end position="48"/>
    </location>
</feature>